<protein>
    <submittedName>
        <fullName evidence="3">Uncharacterized protein</fullName>
    </submittedName>
</protein>
<name>A0A2M8M078_9ACTN</name>
<dbReference type="AlphaFoldDB" id="A0A2M8M078"/>
<evidence type="ECO:0000256" key="2">
    <source>
        <dbReference type="SAM" id="MobiDB-lite"/>
    </source>
</evidence>
<reference evidence="3 4" key="1">
    <citation type="submission" date="2017-11" db="EMBL/GenBank/DDBJ databases">
        <title>Streptomyces carmine sp. nov., a novel actinomycete isolated from Sophora alopecuroides in Xinjiang, China.</title>
        <authorList>
            <person name="Wang Y."/>
            <person name="Luo X."/>
            <person name="Wan C."/>
            <person name="Zhang L."/>
        </authorList>
    </citation>
    <scope>NUCLEOTIDE SEQUENCE [LARGE SCALE GENOMIC DNA]</scope>
    <source>
        <strain evidence="3 4">TRM SA0054</strain>
    </source>
</reference>
<evidence type="ECO:0000256" key="1">
    <source>
        <dbReference type="SAM" id="Coils"/>
    </source>
</evidence>
<keyword evidence="1" id="KW-0175">Coiled coil</keyword>
<evidence type="ECO:0000313" key="3">
    <source>
        <dbReference type="EMBL" id="PJE97611.1"/>
    </source>
</evidence>
<feature type="coiled-coil region" evidence="1">
    <location>
        <begin position="38"/>
        <end position="73"/>
    </location>
</feature>
<evidence type="ECO:0000313" key="4">
    <source>
        <dbReference type="Proteomes" id="UP000230407"/>
    </source>
</evidence>
<keyword evidence="4" id="KW-1185">Reference proteome</keyword>
<gene>
    <name evidence="3" type="ORF">CUT44_10715</name>
</gene>
<dbReference type="EMBL" id="PGGW01000039">
    <property type="protein sequence ID" value="PJE97611.1"/>
    <property type="molecule type" value="Genomic_DNA"/>
</dbReference>
<accession>A0A2M8M078</accession>
<feature type="region of interest" description="Disordered" evidence="2">
    <location>
        <begin position="90"/>
        <end position="118"/>
    </location>
</feature>
<comment type="caution">
    <text evidence="3">The sequence shown here is derived from an EMBL/GenBank/DDBJ whole genome shotgun (WGS) entry which is preliminary data.</text>
</comment>
<organism evidence="3 4">
    <name type="scientific">Streptomyces carminius</name>
    <dbReference type="NCBI Taxonomy" id="2665496"/>
    <lineage>
        <taxon>Bacteria</taxon>
        <taxon>Bacillati</taxon>
        <taxon>Actinomycetota</taxon>
        <taxon>Actinomycetes</taxon>
        <taxon>Kitasatosporales</taxon>
        <taxon>Streptomycetaceae</taxon>
        <taxon>Streptomyces</taxon>
    </lineage>
</organism>
<dbReference type="Proteomes" id="UP000230407">
    <property type="component" value="Unassembled WGS sequence"/>
</dbReference>
<sequence>MKRLDKAEGAAREAIAVMLDTAPEEVEVVVEPELPDEVRQALKQAERARRAARAAAEAERKAMRRAAEVLTRDLSQRDAGRVLGMSFQRVSQLLGPASATHGGRRTRRARSTEARARS</sequence>
<proteinExistence type="predicted"/>